<keyword evidence="10" id="KW-1133">Transmembrane helix</keyword>
<comment type="caution">
    <text evidence="13">The sequence shown here is derived from an EMBL/GenBank/DDBJ whole genome shotgun (WGS) entry which is preliminary data.</text>
</comment>
<dbReference type="GO" id="GO:0016301">
    <property type="term" value="F:kinase activity"/>
    <property type="evidence" value="ECO:0007669"/>
    <property type="project" value="UniProtKB-KW"/>
</dbReference>
<evidence type="ECO:0000256" key="4">
    <source>
        <dbReference type="ARBA" id="ARBA00022679"/>
    </source>
</evidence>
<feature type="region of interest" description="Disordered" evidence="9">
    <location>
        <begin position="384"/>
        <end position="418"/>
    </location>
</feature>
<keyword evidence="7" id="KW-0067">ATP-binding</keyword>
<feature type="domain" description="Signal transduction histidine kinase subgroup 3 dimerisation and phosphoacceptor" evidence="12">
    <location>
        <begin position="192"/>
        <end position="257"/>
    </location>
</feature>
<keyword evidence="5" id="KW-0547">Nucleotide-binding</keyword>
<evidence type="ECO:0000256" key="10">
    <source>
        <dbReference type="SAM" id="Phobius"/>
    </source>
</evidence>
<protein>
    <recommendedName>
        <fullName evidence="2">histidine kinase</fullName>
        <ecNumber evidence="2">2.7.13.3</ecNumber>
    </recommendedName>
</protein>
<evidence type="ECO:0000259" key="12">
    <source>
        <dbReference type="Pfam" id="PF07730"/>
    </source>
</evidence>
<dbReference type="Gene3D" id="1.20.5.1930">
    <property type="match status" value="1"/>
</dbReference>
<proteinExistence type="predicted"/>
<evidence type="ECO:0000313" key="14">
    <source>
        <dbReference type="Proteomes" id="UP001620295"/>
    </source>
</evidence>
<dbReference type="PANTHER" id="PTHR24421">
    <property type="entry name" value="NITRATE/NITRITE SENSOR PROTEIN NARX-RELATED"/>
    <property type="match status" value="1"/>
</dbReference>
<dbReference type="InterPro" id="IPR003594">
    <property type="entry name" value="HATPase_dom"/>
</dbReference>
<feature type="transmembrane region" description="Helical" evidence="10">
    <location>
        <begin position="14"/>
        <end position="37"/>
    </location>
</feature>
<evidence type="ECO:0000256" key="7">
    <source>
        <dbReference type="ARBA" id="ARBA00022840"/>
    </source>
</evidence>
<feature type="domain" description="Histidine kinase/HSP90-like ATPase" evidence="11">
    <location>
        <begin position="305"/>
        <end position="403"/>
    </location>
</feature>
<evidence type="ECO:0000256" key="5">
    <source>
        <dbReference type="ARBA" id="ARBA00022741"/>
    </source>
</evidence>
<dbReference type="PANTHER" id="PTHR24421:SF10">
    <property type="entry name" value="NITRATE_NITRITE SENSOR PROTEIN NARQ"/>
    <property type="match status" value="1"/>
</dbReference>
<dbReference type="Gene3D" id="3.30.565.10">
    <property type="entry name" value="Histidine kinase-like ATPase, C-terminal domain"/>
    <property type="match status" value="1"/>
</dbReference>
<evidence type="ECO:0000256" key="1">
    <source>
        <dbReference type="ARBA" id="ARBA00000085"/>
    </source>
</evidence>
<dbReference type="InterPro" id="IPR011712">
    <property type="entry name" value="Sig_transdc_His_kin_sub3_dim/P"/>
</dbReference>
<accession>A0ABW8LMZ5</accession>
<keyword evidence="6 13" id="KW-0418">Kinase</keyword>
<dbReference type="Proteomes" id="UP001620295">
    <property type="component" value="Unassembled WGS sequence"/>
</dbReference>
<name>A0ABW8LMZ5_9ACTN</name>
<dbReference type="InterPro" id="IPR036890">
    <property type="entry name" value="HATPase_C_sf"/>
</dbReference>
<dbReference type="Pfam" id="PF07730">
    <property type="entry name" value="HisKA_3"/>
    <property type="match status" value="1"/>
</dbReference>
<evidence type="ECO:0000313" key="13">
    <source>
        <dbReference type="EMBL" id="MFK4267194.1"/>
    </source>
</evidence>
<evidence type="ECO:0000259" key="11">
    <source>
        <dbReference type="Pfam" id="PF02518"/>
    </source>
</evidence>
<dbReference type="RefSeq" id="WP_404746749.1">
    <property type="nucleotide sequence ID" value="NZ_JBJDQH010000006.1"/>
</dbReference>
<keyword evidence="3" id="KW-0597">Phosphoprotein</keyword>
<sequence length="418" mass="43940">MTSSLERYTERHHYAFDLIVAGVLFGLVVLGAALSTYGAVQPTLGPAVLLGGISCAALVGCRSHPRTAVAVTAVCAAAASAVGYLLTPLLLAPALTALYWLATLTERKISYAYCLATITVLVTTAMIADPSHHALVLKTIGPAVWLLLPVAAGRAARIRRAYSEAVMQAAQDRAEHAERTREEEARHRVAEERMRIARELHDVVAHHLALANAQASTAAHLARNHPDQAHKILTGLASTTSSALRELKATVGLLRRTDAPDAPLEPSPGLDRLPDLIDAFASAGLQVTVTTRGEPQRLSPGVDLTAFRIVQEALTNVTKHAAAHSAHVRLDYARDRLTISVTDDGTATAATATAAAEATAAPAPGHGFGLIGMRERAHSVGGALTAGRRPEGGFEVTAELPLHPDGPPPSPEPEVRQA</sequence>
<feature type="transmembrane region" description="Helical" evidence="10">
    <location>
        <begin position="110"/>
        <end position="128"/>
    </location>
</feature>
<evidence type="ECO:0000256" key="2">
    <source>
        <dbReference type="ARBA" id="ARBA00012438"/>
    </source>
</evidence>
<keyword evidence="14" id="KW-1185">Reference proteome</keyword>
<dbReference type="InterPro" id="IPR050482">
    <property type="entry name" value="Sensor_HK_TwoCompSys"/>
</dbReference>
<dbReference type="Pfam" id="PF02518">
    <property type="entry name" value="HATPase_c"/>
    <property type="match status" value="1"/>
</dbReference>
<feature type="transmembrane region" description="Helical" evidence="10">
    <location>
        <begin position="43"/>
        <end position="61"/>
    </location>
</feature>
<feature type="transmembrane region" description="Helical" evidence="10">
    <location>
        <begin position="135"/>
        <end position="152"/>
    </location>
</feature>
<dbReference type="CDD" id="cd16917">
    <property type="entry name" value="HATPase_UhpB-NarQ-NarX-like"/>
    <property type="match status" value="1"/>
</dbReference>
<keyword evidence="10" id="KW-0472">Membrane</keyword>
<keyword evidence="10" id="KW-0812">Transmembrane</keyword>
<evidence type="ECO:0000256" key="6">
    <source>
        <dbReference type="ARBA" id="ARBA00022777"/>
    </source>
</evidence>
<dbReference type="EC" id="2.7.13.3" evidence="2"/>
<evidence type="ECO:0000256" key="9">
    <source>
        <dbReference type="SAM" id="MobiDB-lite"/>
    </source>
</evidence>
<evidence type="ECO:0000256" key="8">
    <source>
        <dbReference type="ARBA" id="ARBA00023012"/>
    </source>
</evidence>
<keyword evidence="4" id="KW-0808">Transferase</keyword>
<gene>
    <name evidence="13" type="ORF">ACI2L5_19970</name>
</gene>
<dbReference type="EMBL" id="JBJDQH010000006">
    <property type="protein sequence ID" value="MFK4267194.1"/>
    <property type="molecule type" value="Genomic_DNA"/>
</dbReference>
<reference evidence="13 14" key="1">
    <citation type="submission" date="2024-11" db="EMBL/GenBank/DDBJ databases">
        <title>The Natural Products Discovery Center: Release of the First 8490 Sequenced Strains for Exploring Actinobacteria Biosynthetic Diversity.</title>
        <authorList>
            <person name="Kalkreuter E."/>
            <person name="Kautsar S.A."/>
            <person name="Yang D."/>
            <person name="Bader C.D."/>
            <person name="Teijaro C.N."/>
            <person name="Fluegel L."/>
            <person name="Davis C.M."/>
            <person name="Simpson J.R."/>
            <person name="Lauterbach L."/>
            <person name="Steele A.D."/>
            <person name="Gui C."/>
            <person name="Meng S."/>
            <person name="Li G."/>
            <person name="Viehrig K."/>
            <person name="Ye F."/>
            <person name="Su P."/>
            <person name="Kiefer A.F."/>
            <person name="Nichols A."/>
            <person name="Cepeda A.J."/>
            <person name="Yan W."/>
            <person name="Fan B."/>
            <person name="Jiang Y."/>
            <person name="Adhikari A."/>
            <person name="Zheng C.-J."/>
            <person name="Schuster L."/>
            <person name="Cowan T.M."/>
            <person name="Smanski M.J."/>
            <person name="Chevrette M.G."/>
            <person name="De Carvalho L.P.S."/>
            <person name="Shen B."/>
        </authorList>
    </citation>
    <scope>NUCLEOTIDE SEQUENCE [LARGE SCALE GENOMIC DNA]</scope>
    <source>
        <strain evidence="13 14">NPDC020863</strain>
    </source>
</reference>
<organism evidence="13 14">
    <name type="scientific">Streptomyces milbemycinicus</name>
    <dbReference type="NCBI Taxonomy" id="476552"/>
    <lineage>
        <taxon>Bacteria</taxon>
        <taxon>Bacillati</taxon>
        <taxon>Actinomycetota</taxon>
        <taxon>Actinomycetes</taxon>
        <taxon>Kitasatosporales</taxon>
        <taxon>Streptomycetaceae</taxon>
        <taxon>Streptomyces</taxon>
    </lineage>
</organism>
<evidence type="ECO:0000256" key="3">
    <source>
        <dbReference type="ARBA" id="ARBA00022553"/>
    </source>
</evidence>
<comment type="catalytic activity">
    <reaction evidence="1">
        <text>ATP + protein L-histidine = ADP + protein N-phospho-L-histidine.</text>
        <dbReference type="EC" id="2.7.13.3"/>
    </reaction>
</comment>
<dbReference type="SUPFAM" id="SSF55874">
    <property type="entry name" value="ATPase domain of HSP90 chaperone/DNA topoisomerase II/histidine kinase"/>
    <property type="match status" value="1"/>
</dbReference>
<keyword evidence="8" id="KW-0902">Two-component regulatory system</keyword>